<reference evidence="2" key="1">
    <citation type="submission" date="2014-09" db="EMBL/GenBank/DDBJ databases">
        <authorList>
            <person name="Magalhaes I.L.F."/>
            <person name="Oliveira U."/>
            <person name="Santos F.R."/>
            <person name="Vidigal T.H.D.A."/>
            <person name="Brescovit A.D."/>
            <person name="Santos A.J."/>
        </authorList>
    </citation>
    <scope>NUCLEOTIDE SEQUENCE</scope>
    <source>
        <tissue evidence="2">Shoot tissue taken approximately 20 cm above the soil surface</tissue>
    </source>
</reference>
<dbReference type="AlphaFoldDB" id="A0A0A9ESX0"/>
<feature type="chain" id="PRO_5002044188" evidence="1">
    <location>
        <begin position="21"/>
        <end position="57"/>
    </location>
</feature>
<dbReference type="EMBL" id="GBRH01196905">
    <property type="protein sequence ID" value="JAE00991.1"/>
    <property type="molecule type" value="Transcribed_RNA"/>
</dbReference>
<evidence type="ECO:0000256" key="1">
    <source>
        <dbReference type="SAM" id="SignalP"/>
    </source>
</evidence>
<proteinExistence type="predicted"/>
<protein>
    <submittedName>
        <fullName evidence="2">Uncharacterized protein</fullName>
    </submittedName>
</protein>
<accession>A0A0A9ESX0</accession>
<reference evidence="2" key="2">
    <citation type="journal article" date="2015" name="Data Brief">
        <title>Shoot transcriptome of the giant reed, Arundo donax.</title>
        <authorList>
            <person name="Barrero R.A."/>
            <person name="Guerrero F.D."/>
            <person name="Moolhuijzen P."/>
            <person name="Goolsby J.A."/>
            <person name="Tidwell J."/>
            <person name="Bellgard S.E."/>
            <person name="Bellgard M.I."/>
        </authorList>
    </citation>
    <scope>NUCLEOTIDE SEQUENCE</scope>
    <source>
        <tissue evidence="2">Shoot tissue taken approximately 20 cm above the soil surface</tissue>
    </source>
</reference>
<sequence length="57" mass="6360">MGSLLIPWIHLALIRTFSEALLQRPLERGLPACREEVGELSCLLVGGEQRDDISDKN</sequence>
<keyword evidence="1" id="KW-0732">Signal</keyword>
<name>A0A0A9ESX0_ARUDO</name>
<organism evidence="2">
    <name type="scientific">Arundo donax</name>
    <name type="common">Giant reed</name>
    <name type="synonym">Donax arundinaceus</name>
    <dbReference type="NCBI Taxonomy" id="35708"/>
    <lineage>
        <taxon>Eukaryota</taxon>
        <taxon>Viridiplantae</taxon>
        <taxon>Streptophyta</taxon>
        <taxon>Embryophyta</taxon>
        <taxon>Tracheophyta</taxon>
        <taxon>Spermatophyta</taxon>
        <taxon>Magnoliopsida</taxon>
        <taxon>Liliopsida</taxon>
        <taxon>Poales</taxon>
        <taxon>Poaceae</taxon>
        <taxon>PACMAD clade</taxon>
        <taxon>Arundinoideae</taxon>
        <taxon>Arundineae</taxon>
        <taxon>Arundo</taxon>
    </lineage>
</organism>
<feature type="signal peptide" evidence="1">
    <location>
        <begin position="1"/>
        <end position="20"/>
    </location>
</feature>
<evidence type="ECO:0000313" key="2">
    <source>
        <dbReference type="EMBL" id="JAE00991.1"/>
    </source>
</evidence>